<dbReference type="InterPro" id="IPR006913">
    <property type="entry name" value="CENP-V/GFA"/>
</dbReference>
<proteinExistence type="inferred from homology"/>
<evidence type="ECO:0000256" key="1">
    <source>
        <dbReference type="ARBA" id="ARBA00005495"/>
    </source>
</evidence>
<reference evidence="6 7" key="1">
    <citation type="submission" date="2023-04" db="EMBL/GenBank/DDBJ databases">
        <title>Marinoamorphus aggregata gen. nov., sp. Nov., isolate from tissue of brittle star Ophioplocus japonicus.</title>
        <authorList>
            <person name="Kawano K."/>
            <person name="Sawayama S."/>
            <person name="Nakagawa S."/>
        </authorList>
    </citation>
    <scope>NUCLEOTIDE SEQUENCE [LARGE SCALE GENOMIC DNA]</scope>
    <source>
        <strain evidence="6 7">NKW23</strain>
    </source>
</reference>
<dbReference type="Gene3D" id="2.170.150.70">
    <property type="match status" value="1"/>
</dbReference>
<evidence type="ECO:0000256" key="2">
    <source>
        <dbReference type="ARBA" id="ARBA00022723"/>
    </source>
</evidence>
<gene>
    <name evidence="6" type="ORF">LNKW23_14850</name>
</gene>
<keyword evidence="4" id="KW-0456">Lyase</keyword>
<keyword evidence="7" id="KW-1185">Reference proteome</keyword>
<name>A0ABQ6LGY9_9RHOB</name>
<dbReference type="SUPFAM" id="SSF51316">
    <property type="entry name" value="Mss4-like"/>
    <property type="match status" value="1"/>
</dbReference>
<evidence type="ECO:0000313" key="6">
    <source>
        <dbReference type="EMBL" id="GMG82272.1"/>
    </source>
</evidence>
<comment type="similarity">
    <text evidence="1">Belongs to the Gfa family.</text>
</comment>
<dbReference type="PROSITE" id="PS51891">
    <property type="entry name" value="CENP_V_GFA"/>
    <property type="match status" value="1"/>
</dbReference>
<dbReference type="PANTHER" id="PTHR33337">
    <property type="entry name" value="GFA DOMAIN-CONTAINING PROTEIN"/>
    <property type="match status" value="1"/>
</dbReference>
<evidence type="ECO:0000256" key="4">
    <source>
        <dbReference type="ARBA" id="ARBA00023239"/>
    </source>
</evidence>
<dbReference type="PANTHER" id="PTHR33337:SF44">
    <property type="entry name" value="DUF636 DOMAIN PROTEIN (AFU_ORTHOLOGUE AFUA_1G09754)"/>
    <property type="match status" value="1"/>
</dbReference>
<evidence type="ECO:0000259" key="5">
    <source>
        <dbReference type="PROSITE" id="PS51891"/>
    </source>
</evidence>
<comment type="caution">
    <text evidence="6">The sequence shown here is derived from an EMBL/GenBank/DDBJ whole genome shotgun (WGS) entry which is preliminary data.</text>
</comment>
<evidence type="ECO:0000256" key="3">
    <source>
        <dbReference type="ARBA" id="ARBA00022833"/>
    </source>
</evidence>
<evidence type="ECO:0000313" key="7">
    <source>
        <dbReference type="Proteomes" id="UP001239909"/>
    </source>
</evidence>
<sequence length="157" mass="17256">MRLAGSCHCRAVVFRLEVPAPVPFQRCYCTICRKTAGSGGFAINIGGLAETLEIEGDGAAHLGTYRARLADGTESAAERRFCTRCGCHLWLWHPRWPALIHPHAGAIDTELPEPPERVHMMLGSRAGWAAPEPGPGDRCFDAYPEESLADWHARHDL</sequence>
<organism evidence="6 7">
    <name type="scientific">Paralimibaculum aggregatum</name>
    <dbReference type="NCBI Taxonomy" id="3036245"/>
    <lineage>
        <taxon>Bacteria</taxon>
        <taxon>Pseudomonadati</taxon>
        <taxon>Pseudomonadota</taxon>
        <taxon>Alphaproteobacteria</taxon>
        <taxon>Rhodobacterales</taxon>
        <taxon>Paracoccaceae</taxon>
        <taxon>Paralimibaculum</taxon>
    </lineage>
</organism>
<dbReference type="RefSeq" id="WP_285671033.1">
    <property type="nucleotide sequence ID" value="NZ_BSYI01000009.1"/>
</dbReference>
<dbReference type="EMBL" id="BSYI01000009">
    <property type="protein sequence ID" value="GMG82272.1"/>
    <property type="molecule type" value="Genomic_DNA"/>
</dbReference>
<keyword evidence="3" id="KW-0862">Zinc</keyword>
<dbReference type="Pfam" id="PF04828">
    <property type="entry name" value="GFA"/>
    <property type="match status" value="1"/>
</dbReference>
<protein>
    <submittedName>
        <fullName evidence="6">GFA family protein</fullName>
    </submittedName>
</protein>
<keyword evidence="2" id="KW-0479">Metal-binding</keyword>
<feature type="domain" description="CENP-V/GFA" evidence="5">
    <location>
        <begin position="3"/>
        <end position="129"/>
    </location>
</feature>
<accession>A0ABQ6LGY9</accession>
<dbReference type="Proteomes" id="UP001239909">
    <property type="component" value="Unassembled WGS sequence"/>
</dbReference>
<dbReference type="InterPro" id="IPR011057">
    <property type="entry name" value="Mss4-like_sf"/>
</dbReference>